<evidence type="ECO:0000313" key="9">
    <source>
        <dbReference type="Proteomes" id="UP000032233"/>
    </source>
</evidence>
<dbReference type="Gene3D" id="1.20.1250.20">
    <property type="entry name" value="MFS general substrate transporter like domains"/>
    <property type="match status" value="1"/>
</dbReference>
<feature type="transmembrane region" description="Helical" evidence="6">
    <location>
        <begin position="100"/>
        <end position="124"/>
    </location>
</feature>
<evidence type="ECO:0000256" key="1">
    <source>
        <dbReference type="ARBA" id="ARBA00004651"/>
    </source>
</evidence>
<sequence length="393" mass="42012">MKTEKNPVGPTILSVALLTIMVGAAVAPAFANIAQAFSGTSPEIVNLILTLPSLMVVFSSFMVSRLTEHFDRKNILLVGLVIYLISGVAGGFAQDIYTLLIFRGLLGISVGLIMPISTSLVSVFYDGKTAVKMMGWISASNYLGATLAQIISGLIATISWRYAFFSYGLALIVIVMVCIYLPRGGKTEIKVREKVKLPVKVYLYSAAMFALMVVFFIVPMNISFLIQHNNMGGAAVSGLACSLISGAAFLVGTYFQRIKDSLKGFSVLTGIIVMAAGQGLLFYAGGIITISLGVFLVGLAGGYLMPYLLHSTRVAVGVEQSVKAMSVITCMLYLGQFCSPLIIDFIGRYSASYDNLGRFEVTFALCLSAVVVALIQLVLFGKRVGVENLSKVG</sequence>
<accession>A0A0D2J9W5</accession>
<keyword evidence="4 6" id="KW-1133">Transmembrane helix</keyword>
<dbReference type="CDD" id="cd17473">
    <property type="entry name" value="MFS_arabinose_efflux_permease_like"/>
    <property type="match status" value="1"/>
</dbReference>
<proteinExistence type="predicted"/>
<evidence type="ECO:0000256" key="4">
    <source>
        <dbReference type="ARBA" id="ARBA00022989"/>
    </source>
</evidence>
<evidence type="ECO:0000259" key="7">
    <source>
        <dbReference type="PROSITE" id="PS50850"/>
    </source>
</evidence>
<dbReference type="InterPro" id="IPR036259">
    <property type="entry name" value="MFS_trans_sf"/>
</dbReference>
<feature type="transmembrane region" description="Helical" evidence="6">
    <location>
        <begin position="330"/>
        <end position="349"/>
    </location>
</feature>
<evidence type="ECO:0000256" key="2">
    <source>
        <dbReference type="ARBA" id="ARBA00022475"/>
    </source>
</evidence>
<keyword evidence="9" id="KW-1185">Reference proteome</keyword>
<comment type="caution">
    <text evidence="8">The sequence shown here is derived from an EMBL/GenBank/DDBJ whole genome shotgun (WGS) entry which is preliminary data.</text>
</comment>
<dbReference type="FunCoup" id="A0A0D2J9W5">
    <property type="interactions" value="148"/>
</dbReference>
<dbReference type="Pfam" id="PF07690">
    <property type="entry name" value="MFS_1"/>
    <property type="match status" value="1"/>
</dbReference>
<dbReference type="AlphaFoldDB" id="A0A0D2J9W5"/>
<dbReference type="PROSITE" id="PS50850">
    <property type="entry name" value="MFS"/>
    <property type="match status" value="1"/>
</dbReference>
<feature type="transmembrane region" description="Helical" evidence="6">
    <location>
        <begin position="44"/>
        <end position="63"/>
    </location>
</feature>
<feature type="transmembrane region" description="Helical" evidence="6">
    <location>
        <begin position="201"/>
        <end position="222"/>
    </location>
</feature>
<evidence type="ECO:0000313" key="8">
    <source>
        <dbReference type="EMBL" id="KIX12461.1"/>
    </source>
</evidence>
<dbReference type="RefSeq" id="WP_044350658.1">
    <property type="nucleotide sequence ID" value="NZ_AZAC01000032.1"/>
</dbReference>
<feature type="transmembrane region" description="Helical" evidence="6">
    <location>
        <begin position="361"/>
        <end position="381"/>
    </location>
</feature>
<keyword evidence="3 6" id="KW-0812">Transmembrane</keyword>
<evidence type="ECO:0000256" key="5">
    <source>
        <dbReference type="ARBA" id="ARBA00023136"/>
    </source>
</evidence>
<feature type="transmembrane region" description="Helical" evidence="6">
    <location>
        <begin position="162"/>
        <end position="181"/>
    </location>
</feature>
<feature type="domain" description="Major facilitator superfamily (MFS) profile" evidence="7">
    <location>
        <begin position="1"/>
        <end position="385"/>
    </location>
</feature>
<dbReference type="GO" id="GO:0005886">
    <property type="term" value="C:plasma membrane"/>
    <property type="evidence" value="ECO:0007669"/>
    <property type="project" value="UniProtKB-SubCell"/>
</dbReference>
<feature type="transmembrane region" description="Helical" evidence="6">
    <location>
        <begin position="287"/>
        <end position="309"/>
    </location>
</feature>
<dbReference type="InterPro" id="IPR011701">
    <property type="entry name" value="MFS"/>
</dbReference>
<name>A0A0D2J9W5_9BACT</name>
<dbReference type="SUPFAM" id="SSF103473">
    <property type="entry name" value="MFS general substrate transporter"/>
    <property type="match status" value="1"/>
</dbReference>
<dbReference type="PANTHER" id="PTHR43124:SF3">
    <property type="entry name" value="CHLORAMPHENICOL EFFLUX PUMP RV0191"/>
    <property type="match status" value="1"/>
</dbReference>
<evidence type="ECO:0000256" key="3">
    <source>
        <dbReference type="ARBA" id="ARBA00022692"/>
    </source>
</evidence>
<evidence type="ECO:0000256" key="6">
    <source>
        <dbReference type="SAM" id="Phobius"/>
    </source>
</evidence>
<feature type="transmembrane region" description="Helical" evidence="6">
    <location>
        <begin position="262"/>
        <end position="281"/>
    </location>
</feature>
<dbReference type="OrthoDB" id="5506409at2"/>
<dbReference type="InterPro" id="IPR020846">
    <property type="entry name" value="MFS_dom"/>
</dbReference>
<feature type="transmembrane region" description="Helical" evidence="6">
    <location>
        <begin position="75"/>
        <end position="94"/>
    </location>
</feature>
<feature type="transmembrane region" description="Helical" evidence="6">
    <location>
        <begin position="234"/>
        <end position="255"/>
    </location>
</feature>
<feature type="transmembrane region" description="Helical" evidence="6">
    <location>
        <begin position="136"/>
        <end position="156"/>
    </location>
</feature>
<protein>
    <recommendedName>
        <fullName evidence="7">Major facilitator superfamily (MFS) profile domain-containing protein</fullName>
    </recommendedName>
</protein>
<gene>
    <name evidence="8" type="ORF">X474_19200</name>
</gene>
<feature type="transmembrane region" description="Helical" evidence="6">
    <location>
        <begin position="12"/>
        <end position="38"/>
    </location>
</feature>
<keyword evidence="5 6" id="KW-0472">Membrane</keyword>
<dbReference type="PANTHER" id="PTHR43124">
    <property type="entry name" value="PURINE EFFLUX PUMP PBUE"/>
    <property type="match status" value="1"/>
</dbReference>
<comment type="subcellular location">
    <subcellularLocation>
        <location evidence="1">Cell membrane</location>
        <topology evidence="1">Multi-pass membrane protein</topology>
    </subcellularLocation>
</comment>
<keyword evidence="2" id="KW-1003">Cell membrane</keyword>
<dbReference type="EMBL" id="AZAC01000032">
    <property type="protein sequence ID" value="KIX12461.1"/>
    <property type="molecule type" value="Genomic_DNA"/>
</dbReference>
<dbReference type="InterPro" id="IPR050189">
    <property type="entry name" value="MFS_Efflux_Transporters"/>
</dbReference>
<dbReference type="Proteomes" id="UP000032233">
    <property type="component" value="Unassembled WGS sequence"/>
</dbReference>
<dbReference type="InParanoid" id="A0A0D2J9W5"/>
<organism evidence="8 9">
    <name type="scientific">Dethiosulfatarculus sandiegensis</name>
    <dbReference type="NCBI Taxonomy" id="1429043"/>
    <lineage>
        <taxon>Bacteria</taxon>
        <taxon>Pseudomonadati</taxon>
        <taxon>Thermodesulfobacteriota</taxon>
        <taxon>Desulfarculia</taxon>
        <taxon>Desulfarculales</taxon>
        <taxon>Desulfarculaceae</taxon>
        <taxon>Dethiosulfatarculus</taxon>
    </lineage>
</organism>
<reference evidence="8 9" key="1">
    <citation type="submission" date="2013-11" db="EMBL/GenBank/DDBJ databases">
        <title>Metagenomic analysis of a methanogenic consortium involved in long chain n-alkane degradation.</title>
        <authorList>
            <person name="Davidova I.A."/>
            <person name="Callaghan A.V."/>
            <person name="Wawrik B."/>
            <person name="Pruitt S."/>
            <person name="Marks C."/>
            <person name="Duncan K.E."/>
            <person name="Suflita J.M."/>
        </authorList>
    </citation>
    <scope>NUCLEOTIDE SEQUENCE [LARGE SCALE GENOMIC DNA]</scope>
    <source>
        <strain evidence="8 9">SPR</strain>
    </source>
</reference>
<dbReference type="GO" id="GO:0022857">
    <property type="term" value="F:transmembrane transporter activity"/>
    <property type="evidence" value="ECO:0007669"/>
    <property type="project" value="InterPro"/>
</dbReference>
<dbReference type="STRING" id="1429043.X474_19200"/>